<gene>
    <name evidence="3" type="ORF">CA12_00370</name>
</gene>
<evidence type="ECO:0000256" key="2">
    <source>
        <dbReference type="SAM" id="SignalP"/>
    </source>
</evidence>
<reference evidence="3 4" key="1">
    <citation type="submission" date="2019-02" db="EMBL/GenBank/DDBJ databases">
        <title>Deep-cultivation of Planctomycetes and their phenomic and genomic characterization uncovers novel biology.</title>
        <authorList>
            <person name="Wiegand S."/>
            <person name="Jogler M."/>
            <person name="Boedeker C."/>
            <person name="Pinto D."/>
            <person name="Vollmers J."/>
            <person name="Rivas-Marin E."/>
            <person name="Kohn T."/>
            <person name="Peeters S.H."/>
            <person name="Heuer A."/>
            <person name="Rast P."/>
            <person name="Oberbeckmann S."/>
            <person name="Bunk B."/>
            <person name="Jeske O."/>
            <person name="Meyerdierks A."/>
            <person name="Storesund J.E."/>
            <person name="Kallscheuer N."/>
            <person name="Luecker S."/>
            <person name="Lage O.M."/>
            <person name="Pohl T."/>
            <person name="Merkel B.J."/>
            <person name="Hornburger P."/>
            <person name="Mueller R.-W."/>
            <person name="Bruemmer F."/>
            <person name="Labrenz M."/>
            <person name="Spormann A.M."/>
            <person name="Op den Camp H."/>
            <person name="Overmann J."/>
            <person name="Amann R."/>
            <person name="Jetten M.S.M."/>
            <person name="Mascher T."/>
            <person name="Medema M.H."/>
            <person name="Devos D.P."/>
            <person name="Kaster A.-K."/>
            <person name="Ovreas L."/>
            <person name="Rohde M."/>
            <person name="Galperin M.Y."/>
            <person name="Jogler C."/>
        </authorList>
    </citation>
    <scope>NUCLEOTIDE SEQUENCE [LARGE SCALE GENOMIC DNA]</scope>
    <source>
        <strain evidence="3 4">CA12</strain>
    </source>
</reference>
<accession>A0A517P3M0</accession>
<evidence type="ECO:0000313" key="3">
    <source>
        <dbReference type="EMBL" id="QDT13969.1"/>
    </source>
</evidence>
<evidence type="ECO:0000313" key="4">
    <source>
        <dbReference type="Proteomes" id="UP000318741"/>
    </source>
</evidence>
<dbReference type="Proteomes" id="UP000318741">
    <property type="component" value="Chromosome"/>
</dbReference>
<dbReference type="InterPro" id="IPR013783">
    <property type="entry name" value="Ig-like_fold"/>
</dbReference>
<evidence type="ECO:0008006" key="5">
    <source>
        <dbReference type="Google" id="ProtNLM"/>
    </source>
</evidence>
<dbReference type="EMBL" id="CP036265">
    <property type="protein sequence ID" value="QDT13969.1"/>
    <property type="molecule type" value="Genomic_DNA"/>
</dbReference>
<feature type="region of interest" description="Disordered" evidence="1">
    <location>
        <begin position="96"/>
        <end position="120"/>
    </location>
</feature>
<protein>
    <recommendedName>
        <fullName evidence="5">Carboxypeptidase regulatory-like domain-containing protein</fullName>
    </recommendedName>
</protein>
<feature type="region of interest" description="Disordered" evidence="1">
    <location>
        <begin position="40"/>
        <end position="64"/>
    </location>
</feature>
<keyword evidence="4" id="KW-1185">Reference proteome</keyword>
<dbReference type="KEGG" id="acaf:CA12_00370"/>
<feature type="signal peptide" evidence="2">
    <location>
        <begin position="1"/>
        <end position="20"/>
    </location>
</feature>
<evidence type="ECO:0000256" key="1">
    <source>
        <dbReference type="SAM" id="MobiDB-lite"/>
    </source>
</evidence>
<feature type="chain" id="PRO_5022110170" description="Carboxypeptidase regulatory-like domain-containing protein" evidence="2">
    <location>
        <begin position="21"/>
        <end position="140"/>
    </location>
</feature>
<sequence precursor="true">MSRPAILPGLLFLATALPSAGCGPHSDAPELGEVTGVVTKNGSPAPNTRLEFQPDAGRPSVGRTDAEGRYTLQYTANAAGAKIGPHRVRLIQEFPSANAAADDEGEPRATPTAPPVTVPAPVTVEAGENTLNFNLDELSS</sequence>
<dbReference type="AlphaFoldDB" id="A0A517P3M0"/>
<organism evidence="3 4">
    <name type="scientific">Alienimonas californiensis</name>
    <dbReference type="NCBI Taxonomy" id="2527989"/>
    <lineage>
        <taxon>Bacteria</taxon>
        <taxon>Pseudomonadati</taxon>
        <taxon>Planctomycetota</taxon>
        <taxon>Planctomycetia</taxon>
        <taxon>Planctomycetales</taxon>
        <taxon>Planctomycetaceae</taxon>
        <taxon>Alienimonas</taxon>
    </lineage>
</organism>
<name>A0A517P3M0_9PLAN</name>
<keyword evidence="2" id="KW-0732">Signal</keyword>
<dbReference type="Gene3D" id="2.60.40.10">
    <property type="entry name" value="Immunoglobulins"/>
    <property type="match status" value="1"/>
</dbReference>
<proteinExistence type="predicted"/>